<dbReference type="AlphaFoldDB" id="A0A133ZJE7"/>
<accession>A0A133ZJE7</accession>
<organism evidence="2 3">
    <name type="scientific">Lachnoanaerobaculum saburreum</name>
    <dbReference type="NCBI Taxonomy" id="467210"/>
    <lineage>
        <taxon>Bacteria</taxon>
        <taxon>Bacillati</taxon>
        <taxon>Bacillota</taxon>
        <taxon>Clostridia</taxon>
        <taxon>Lachnospirales</taxon>
        <taxon>Lachnospiraceae</taxon>
        <taxon>Lachnoanaerobaculum</taxon>
    </lineage>
</organism>
<reference evidence="3" key="1">
    <citation type="submission" date="2016-01" db="EMBL/GenBank/DDBJ databases">
        <authorList>
            <person name="Mitreva M."/>
            <person name="Pepin K.H."/>
            <person name="Mihindukulasuriya K.A."/>
            <person name="Fulton R."/>
            <person name="Fronick C."/>
            <person name="O'Laughlin M."/>
            <person name="Miner T."/>
            <person name="Herter B."/>
            <person name="Rosa B.A."/>
            <person name="Cordes M."/>
            <person name="Tomlinson C."/>
            <person name="Wollam A."/>
            <person name="Palsikar V.B."/>
            <person name="Mardis E.R."/>
            <person name="Wilson R.K."/>
        </authorList>
    </citation>
    <scope>NUCLEOTIDE SEQUENCE [LARGE SCALE GENOMIC DNA]</scope>
    <source>
        <strain evidence="3">DNF00896</strain>
    </source>
</reference>
<dbReference type="InterPro" id="IPR028082">
    <property type="entry name" value="Peripla_BP_I"/>
</dbReference>
<dbReference type="STRING" id="467210.HMPREF1866_02116"/>
<sequence>MEGQYMKKNIFKIAVAMLVGASLMACGSKADTSDSTASSDAKTDVSSQADANAKKIGILQYVQHPALDKANEGFVAALKEAGMNVDIEQENAGGEQSAAQTIANKLVNDKKDLILAIATPAAQAVAGATSDIPVVITAVTDPAESGLVDSNEKPGGNVTGSSDLTPVADQIELLTKILPEAKNVGILYCTAEANSKLQAGLAMDALKAKGLNGVEYTVSSSNEIQSVVESMVGKVDAIYVPTDNVIAAGMTTVAMVATTEHKIPIIGAEAAHVENGALATYGIDYFEVGKLAGEQAVEILNGKSPADIPIAYLPKDKCKLVINDEVAKELGIDTSNISME</sequence>
<proteinExistence type="predicted"/>
<dbReference type="CDD" id="cd06325">
    <property type="entry name" value="PBP1_ABC_unchar_transporter"/>
    <property type="match status" value="1"/>
</dbReference>
<dbReference type="Pfam" id="PF04392">
    <property type="entry name" value="ABC_sub_bind"/>
    <property type="match status" value="1"/>
</dbReference>
<dbReference type="PANTHER" id="PTHR35271:SF1">
    <property type="entry name" value="ABC TRANSPORTER, SUBSTRATE-BINDING LIPOPROTEIN"/>
    <property type="match status" value="1"/>
</dbReference>
<feature type="chain" id="PRO_5007461068" evidence="1">
    <location>
        <begin position="31"/>
        <end position="340"/>
    </location>
</feature>
<dbReference type="PROSITE" id="PS51257">
    <property type="entry name" value="PROKAR_LIPOPROTEIN"/>
    <property type="match status" value="1"/>
</dbReference>
<dbReference type="OrthoDB" id="9776955at2"/>
<evidence type="ECO:0000313" key="3">
    <source>
        <dbReference type="Proteomes" id="UP000070394"/>
    </source>
</evidence>
<protein>
    <submittedName>
        <fullName evidence="2">ABC transporter substrate binding protein</fullName>
    </submittedName>
</protein>
<evidence type="ECO:0000256" key="1">
    <source>
        <dbReference type="SAM" id="SignalP"/>
    </source>
</evidence>
<comment type="caution">
    <text evidence="2">The sequence shown here is derived from an EMBL/GenBank/DDBJ whole genome shotgun (WGS) entry which is preliminary data.</text>
</comment>
<dbReference type="EMBL" id="LSDA01000111">
    <property type="protein sequence ID" value="KXB55576.1"/>
    <property type="molecule type" value="Genomic_DNA"/>
</dbReference>
<keyword evidence="1" id="KW-0732">Signal</keyword>
<dbReference type="InterPro" id="IPR007487">
    <property type="entry name" value="ABC_transpt-TYRBP-like"/>
</dbReference>
<keyword evidence="3" id="KW-1185">Reference proteome</keyword>
<evidence type="ECO:0000313" key="2">
    <source>
        <dbReference type="EMBL" id="KXB55576.1"/>
    </source>
</evidence>
<feature type="signal peptide" evidence="1">
    <location>
        <begin position="1"/>
        <end position="30"/>
    </location>
</feature>
<name>A0A133ZJE7_9FIRM</name>
<dbReference type="Proteomes" id="UP000070394">
    <property type="component" value="Unassembled WGS sequence"/>
</dbReference>
<dbReference type="SUPFAM" id="SSF53822">
    <property type="entry name" value="Periplasmic binding protein-like I"/>
    <property type="match status" value="1"/>
</dbReference>
<dbReference type="PANTHER" id="PTHR35271">
    <property type="entry name" value="ABC TRANSPORTER, SUBSTRATE-BINDING LIPOPROTEIN-RELATED"/>
    <property type="match status" value="1"/>
</dbReference>
<gene>
    <name evidence="2" type="ORF">HMPREF1866_02116</name>
</gene>
<dbReference type="Gene3D" id="3.40.50.2300">
    <property type="match status" value="2"/>
</dbReference>
<dbReference type="PATRIC" id="fig|467210.3.peg.2094"/>